<comment type="caution">
    <text evidence="1">The sequence shown here is derived from an EMBL/GenBank/DDBJ whole genome shotgun (WGS) entry which is preliminary data.</text>
</comment>
<keyword evidence="2" id="KW-1185">Reference proteome</keyword>
<dbReference type="SUPFAM" id="SSF55729">
    <property type="entry name" value="Acyl-CoA N-acyltransferases (Nat)"/>
    <property type="match status" value="1"/>
</dbReference>
<evidence type="ECO:0000313" key="1">
    <source>
        <dbReference type="EMBL" id="MUK88893.1"/>
    </source>
</evidence>
<dbReference type="RefSeq" id="WP_155668866.1">
    <property type="nucleotide sequence ID" value="NZ_WOCA01000007.1"/>
</dbReference>
<organism evidence="1 2">
    <name type="scientific">Ornithinibacillus caprae</name>
    <dbReference type="NCBI Taxonomy" id="2678566"/>
    <lineage>
        <taxon>Bacteria</taxon>
        <taxon>Bacillati</taxon>
        <taxon>Bacillota</taxon>
        <taxon>Bacilli</taxon>
        <taxon>Bacillales</taxon>
        <taxon>Bacillaceae</taxon>
        <taxon>Ornithinibacillus</taxon>
    </lineage>
</organism>
<proteinExistence type="predicted"/>
<evidence type="ECO:0000313" key="2">
    <source>
        <dbReference type="Proteomes" id="UP000469125"/>
    </source>
</evidence>
<reference evidence="1 2" key="1">
    <citation type="submission" date="2019-11" db="EMBL/GenBank/DDBJ databases">
        <authorList>
            <person name="Li X."/>
        </authorList>
    </citation>
    <scope>NUCLEOTIDE SEQUENCE [LARGE SCALE GENOMIC DNA]</scope>
    <source>
        <strain evidence="1 2">L9</strain>
    </source>
</reference>
<dbReference type="EMBL" id="WOCA01000007">
    <property type="protein sequence ID" value="MUK88893.1"/>
    <property type="molecule type" value="Genomic_DNA"/>
</dbReference>
<dbReference type="AlphaFoldDB" id="A0A6N8FHH7"/>
<name>A0A6N8FHH7_9BACI</name>
<dbReference type="Proteomes" id="UP000469125">
    <property type="component" value="Unassembled WGS sequence"/>
</dbReference>
<sequence length="296" mass="34687">MKPIIRNYETKDEKQLKQLIRLTNQEDYFVHLLASGNTIQAFSAVFEERLVGVIIAWKSKFHPYCTYIRIVSNPILSYSIFERDLLEMVETNLAKVDYPLQVSVWDSSVGLIDFYNRNGFELIRKTYMTKLQLDHVQDLLFPNQTEDIKSLAEIIEDEVRMRELTKLVKANYEETHRSNPVADFDENRWKALILEDILLDGSFIQFDQTMDNILAYSFLHHSDDHVETLELGWCGCRSRNDRSYIPNLVIAQIQYGLVKGYTFLQGEFDTTDDYALEVLRNIPFPPCAAWNTYQKK</sequence>
<accession>A0A6N8FHH7</accession>
<dbReference type="InterPro" id="IPR016181">
    <property type="entry name" value="Acyl_CoA_acyltransferase"/>
</dbReference>
<gene>
    <name evidence="1" type="ORF">GMD78_10860</name>
</gene>
<protein>
    <recommendedName>
        <fullName evidence="3">N-acetyltransferase domain-containing protein</fullName>
    </recommendedName>
</protein>
<evidence type="ECO:0008006" key="3">
    <source>
        <dbReference type="Google" id="ProtNLM"/>
    </source>
</evidence>